<proteinExistence type="predicted"/>
<dbReference type="Proteomes" id="UP001210231">
    <property type="component" value="Unassembled WGS sequence"/>
</dbReference>
<sequence length="74" mass="8138">MLNGCGGQQAGARRPVPMNQSGLKNLIDSLVRYPAVRRTNVQIGLPVPTAPNKKRCAVTRISSLTYHIFTFIDE</sequence>
<gene>
    <name evidence="1" type="ORF">O3P16_15790</name>
</gene>
<reference evidence="1 2" key="1">
    <citation type="submission" date="2022-12" db="EMBL/GenBank/DDBJ databases">
        <title>Chitinophagaceae gen. sp. nov., a new member of the family Chitinophagaceae, isolated from soil in a chemical factory.</title>
        <authorList>
            <person name="Ke Z."/>
        </authorList>
    </citation>
    <scope>NUCLEOTIDE SEQUENCE [LARGE SCALE GENOMIC DNA]</scope>
    <source>
        <strain evidence="1 2">LY-5</strain>
    </source>
</reference>
<organism evidence="1 2">
    <name type="scientific">Polluticaenibacter yanchengensis</name>
    <dbReference type="NCBI Taxonomy" id="3014562"/>
    <lineage>
        <taxon>Bacteria</taxon>
        <taxon>Pseudomonadati</taxon>
        <taxon>Bacteroidota</taxon>
        <taxon>Chitinophagia</taxon>
        <taxon>Chitinophagales</taxon>
        <taxon>Chitinophagaceae</taxon>
        <taxon>Polluticaenibacter</taxon>
    </lineage>
</organism>
<protein>
    <submittedName>
        <fullName evidence="1">Uncharacterized protein</fullName>
    </submittedName>
</protein>
<dbReference type="EMBL" id="JAQGEF010000026">
    <property type="protein sequence ID" value="MDA3616279.1"/>
    <property type="molecule type" value="Genomic_DNA"/>
</dbReference>
<evidence type="ECO:0000313" key="1">
    <source>
        <dbReference type="EMBL" id="MDA3616279.1"/>
    </source>
</evidence>
<accession>A0ABT4UN73</accession>
<name>A0ABT4UN73_9BACT</name>
<keyword evidence="2" id="KW-1185">Reference proteome</keyword>
<comment type="caution">
    <text evidence="1">The sequence shown here is derived from an EMBL/GenBank/DDBJ whole genome shotgun (WGS) entry which is preliminary data.</text>
</comment>
<evidence type="ECO:0000313" key="2">
    <source>
        <dbReference type="Proteomes" id="UP001210231"/>
    </source>
</evidence>
<dbReference type="RefSeq" id="WP_407032609.1">
    <property type="nucleotide sequence ID" value="NZ_JAQGEF010000026.1"/>
</dbReference>